<name>A0A699KD78_TANCI</name>
<dbReference type="EMBL" id="BKCJ010500410">
    <property type="protein sequence ID" value="GFA85143.1"/>
    <property type="molecule type" value="Genomic_DNA"/>
</dbReference>
<evidence type="ECO:0000313" key="1">
    <source>
        <dbReference type="EMBL" id="GFA85143.1"/>
    </source>
</evidence>
<reference evidence="1" key="1">
    <citation type="journal article" date="2019" name="Sci. Rep.">
        <title>Draft genome of Tanacetum cinerariifolium, the natural source of mosquito coil.</title>
        <authorList>
            <person name="Yamashiro T."/>
            <person name="Shiraishi A."/>
            <person name="Satake H."/>
            <person name="Nakayama K."/>
        </authorList>
    </citation>
    <scope>NUCLEOTIDE SEQUENCE</scope>
</reference>
<proteinExistence type="predicted"/>
<accession>A0A699KD78</accession>
<gene>
    <name evidence="1" type="ORF">Tci_657115</name>
</gene>
<dbReference type="AlphaFoldDB" id="A0A699KD78"/>
<comment type="caution">
    <text evidence="1">The sequence shown here is derived from an EMBL/GenBank/DDBJ whole genome shotgun (WGS) entry which is preliminary data.</text>
</comment>
<protein>
    <submittedName>
        <fullName evidence="1">Uncharacterized protein</fullName>
    </submittedName>
</protein>
<sequence>MSRPTVPLLLDFLSPVSLSIGDRTPPLIGAFWISKINWGFLKLVQDMDDCNNRKSIDDFTKGLIRWNLQTATSLRL</sequence>
<organism evidence="1">
    <name type="scientific">Tanacetum cinerariifolium</name>
    <name type="common">Dalmatian daisy</name>
    <name type="synonym">Chrysanthemum cinerariifolium</name>
    <dbReference type="NCBI Taxonomy" id="118510"/>
    <lineage>
        <taxon>Eukaryota</taxon>
        <taxon>Viridiplantae</taxon>
        <taxon>Streptophyta</taxon>
        <taxon>Embryophyta</taxon>
        <taxon>Tracheophyta</taxon>
        <taxon>Spermatophyta</taxon>
        <taxon>Magnoliopsida</taxon>
        <taxon>eudicotyledons</taxon>
        <taxon>Gunneridae</taxon>
        <taxon>Pentapetalae</taxon>
        <taxon>asterids</taxon>
        <taxon>campanulids</taxon>
        <taxon>Asterales</taxon>
        <taxon>Asteraceae</taxon>
        <taxon>Asteroideae</taxon>
        <taxon>Anthemideae</taxon>
        <taxon>Anthemidinae</taxon>
        <taxon>Tanacetum</taxon>
    </lineage>
</organism>